<dbReference type="PROSITE" id="PS00138">
    <property type="entry name" value="SUBTILASE_SER"/>
    <property type="match status" value="1"/>
</dbReference>
<dbReference type="EMBL" id="BJNT01000016">
    <property type="protein sequence ID" value="GEC86777.1"/>
    <property type="molecule type" value="Genomic_DNA"/>
</dbReference>
<dbReference type="Pfam" id="PF00082">
    <property type="entry name" value="Peptidase_S8"/>
    <property type="match status" value="1"/>
</dbReference>
<evidence type="ECO:0000256" key="3">
    <source>
        <dbReference type="ARBA" id="ARBA00022801"/>
    </source>
</evidence>
<feature type="domain" description="Peptidase S8/S53" evidence="7">
    <location>
        <begin position="80"/>
        <end position="300"/>
    </location>
</feature>
<evidence type="ECO:0000313" key="10">
    <source>
        <dbReference type="Proteomes" id="UP000182498"/>
    </source>
</evidence>
<accession>A0A0X8XVT9</accession>
<feature type="chain" id="PRO_5044547789" evidence="6">
    <location>
        <begin position="28"/>
        <end position="365"/>
    </location>
</feature>
<keyword evidence="10" id="KW-1185">Reference proteome</keyword>
<feature type="active site" description="Charge relay system" evidence="5">
    <location>
        <position position="87"/>
    </location>
</feature>
<dbReference type="PANTHER" id="PTHR43806:SF11">
    <property type="entry name" value="CEREVISIN-RELATED"/>
    <property type="match status" value="1"/>
</dbReference>
<organism evidence="8 10">
    <name type="scientific">Corynebacterium variabile</name>
    <dbReference type="NCBI Taxonomy" id="1727"/>
    <lineage>
        <taxon>Bacteria</taxon>
        <taxon>Bacillati</taxon>
        <taxon>Actinomycetota</taxon>
        <taxon>Actinomycetes</taxon>
        <taxon>Mycobacteriales</taxon>
        <taxon>Corynebacteriaceae</taxon>
        <taxon>Corynebacterium</taxon>
    </lineage>
</organism>
<dbReference type="Proteomes" id="UP000182498">
    <property type="component" value="Unassembled WGS sequence"/>
</dbReference>
<comment type="similarity">
    <text evidence="1 5">Belongs to the peptidase S8 family.</text>
</comment>
<dbReference type="Proteomes" id="UP000319986">
    <property type="component" value="Unassembled WGS sequence"/>
</dbReference>
<evidence type="ECO:0000256" key="1">
    <source>
        <dbReference type="ARBA" id="ARBA00011073"/>
    </source>
</evidence>
<dbReference type="PANTHER" id="PTHR43806">
    <property type="entry name" value="PEPTIDASE S8"/>
    <property type="match status" value="1"/>
</dbReference>
<keyword evidence="3 5" id="KW-0378">Hydrolase</keyword>
<feature type="active site" description="Charge relay system" evidence="5">
    <location>
        <position position="260"/>
    </location>
</feature>
<keyword evidence="4 5" id="KW-0720">Serine protease</keyword>
<evidence type="ECO:0000256" key="2">
    <source>
        <dbReference type="ARBA" id="ARBA00022670"/>
    </source>
</evidence>
<evidence type="ECO:0000256" key="6">
    <source>
        <dbReference type="SAM" id="SignalP"/>
    </source>
</evidence>
<evidence type="ECO:0000313" key="9">
    <source>
        <dbReference type="EMBL" id="GEC86777.1"/>
    </source>
</evidence>
<sequence>MRYLAGHASAVVCAAVLLLVGMPVVSAQEHREQCGVPEPGEALPVDVTLPHDVATGAGVGIALVDTGASSPGVVPGREEDLDHCVLHGTAVAGVLRSVAPDATVVSHRQETDRGAGTVAGLVDALERAVTHAREHPEVKIVNMSLVACQDTVELRRAVADAEDAGLLIVAAAGNSGQCAEGQTPFPASLPGVLTVGGVDARIPEASQLGDLGRGRVVADYSVPGVWVDLVAPGGPVSTVLRTPAGEVTVVGDPDPFAGTSFAAPVVSAAAALVWQVRPEMSAAQVRSVLVSTARSGGVPVVDPAAAVASVMDGEPVAGVRESPWIDGVDLAAAPDERLELRVPLALTSLVLVGALGVTVTRRPRG</sequence>
<dbReference type="Gene3D" id="3.40.50.200">
    <property type="entry name" value="Peptidase S8/S53 domain"/>
    <property type="match status" value="1"/>
</dbReference>
<reference evidence="8" key="1">
    <citation type="submission" date="2015-11" db="EMBL/GenBank/DDBJ databases">
        <authorList>
            <person name="Zhang Y."/>
            <person name="Guo Z."/>
        </authorList>
    </citation>
    <scope>NUCLEOTIDE SEQUENCE [LARGE SCALE GENOMIC DNA]</scope>
    <source>
        <strain evidence="8">Mu292</strain>
    </source>
</reference>
<dbReference type="SUPFAM" id="SSF52743">
    <property type="entry name" value="Subtilisin-like"/>
    <property type="match status" value="1"/>
</dbReference>
<dbReference type="PRINTS" id="PR00723">
    <property type="entry name" value="SUBTILISIN"/>
</dbReference>
<dbReference type="GO" id="GO:0004252">
    <property type="term" value="F:serine-type endopeptidase activity"/>
    <property type="evidence" value="ECO:0007669"/>
    <property type="project" value="UniProtKB-UniRule"/>
</dbReference>
<feature type="active site" description="Charge relay system" evidence="5">
    <location>
        <position position="65"/>
    </location>
</feature>
<protein>
    <submittedName>
        <fullName evidence="8">Subtilase family</fullName>
        <ecNumber evidence="8">3.4.21.-</ecNumber>
    </submittedName>
    <submittedName>
        <fullName evidence="9">Subtilisin-like serine protease</fullName>
    </submittedName>
</protein>
<reference evidence="9 11" key="3">
    <citation type="submission" date="2019-06" db="EMBL/GenBank/DDBJ databases">
        <title>Whole genome shotgun sequence of Corynebacterium variabile NBRC 15286.</title>
        <authorList>
            <person name="Hosoyama A."/>
            <person name="Uohara A."/>
            <person name="Ohji S."/>
            <person name="Ichikawa N."/>
        </authorList>
    </citation>
    <scope>NUCLEOTIDE SEQUENCE [LARGE SCALE GENOMIC DNA]</scope>
    <source>
        <strain evidence="9 11">NBRC 15286</strain>
    </source>
</reference>
<dbReference type="OMA" id="TQDCDAH"/>
<proteinExistence type="inferred from homology"/>
<reference evidence="10" key="2">
    <citation type="submission" date="2015-11" db="EMBL/GenBank/DDBJ databases">
        <authorList>
            <person name="Dugat-Bony E."/>
        </authorList>
    </citation>
    <scope>NUCLEOTIDE SEQUENCE [LARGE SCALE GENOMIC DNA]</scope>
    <source>
        <strain evidence="10">Mu292</strain>
    </source>
</reference>
<dbReference type="EC" id="3.4.21.-" evidence="8"/>
<dbReference type="InterPro" id="IPR000209">
    <property type="entry name" value="Peptidase_S8/S53_dom"/>
</dbReference>
<dbReference type="InterPro" id="IPR050131">
    <property type="entry name" value="Peptidase_S8_subtilisin-like"/>
</dbReference>
<evidence type="ECO:0000259" key="7">
    <source>
        <dbReference type="Pfam" id="PF00082"/>
    </source>
</evidence>
<keyword evidence="6" id="KW-0732">Signal</keyword>
<dbReference type="GO" id="GO:0006508">
    <property type="term" value="P:proteolysis"/>
    <property type="evidence" value="ECO:0007669"/>
    <property type="project" value="UniProtKB-KW"/>
</dbReference>
<keyword evidence="2 5" id="KW-0645">Protease</keyword>
<evidence type="ECO:0000256" key="4">
    <source>
        <dbReference type="ARBA" id="ARBA00022825"/>
    </source>
</evidence>
<dbReference type="InterPro" id="IPR015500">
    <property type="entry name" value="Peptidase_S8_subtilisin-rel"/>
</dbReference>
<dbReference type="PROSITE" id="PS51892">
    <property type="entry name" value="SUBTILASE"/>
    <property type="match status" value="1"/>
</dbReference>
<gene>
    <name evidence="9" type="ORF">CVA01_20910</name>
    <name evidence="8" type="ORF">CVAR292_00207</name>
</gene>
<dbReference type="AlphaFoldDB" id="A0A0X8XVT9"/>
<dbReference type="EMBL" id="FAUH01000001">
    <property type="protein sequence ID" value="CUU64902.1"/>
    <property type="molecule type" value="Genomic_DNA"/>
</dbReference>
<evidence type="ECO:0000313" key="8">
    <source>
        <dbReference type="EMBL" id="CUU64902.1"/>
    </source>
</evidence>
<evidence type="ECO:0000313" key="11">
    <source>
        <dbReference type="Proteomes" id="UP000319986"/>
    </source>
</evidence>
<dbReference type="InterPro" id="IPR023828">
    <property type="entry name" value="Peptidase_S8_Ser-AS"/>
</dbReference>
<feature type="signal peptide" evidence="6">
    <location>
        <begin position="1"/>
        <end position="27"/>
    </location>
</feature>
<dbReference type="InterPro" id="IPR036852">
    <property type="entry name" value="Peptidase_S8/S53_dom_sf"/>
</dbReference>
<name>A0A0X8XVT9_9CORY</name>
<evidence type="ECO:0000256" key="5">
    <source>
        <dbReference type="PROSITE-ProRule" id="PRU01240"/>
    </source>
</evidence>